<comment type="caution">
    <text evidence="1">The sequence shown here is derived from an EMBL/GenBank/DDBJ whole genome shotgun (WGS) entry which is preliminary data.</text>
</comment>
<keyword evidence="2" id="KW-1185">Reference proteome</keyword>
<accession>A0ACC2LC46</accession>
<gene>
    <name evidence="1" type="ORF">MRB53_024314</name>
</gene>
<protein>
    <submittedName>
        <fullName evidence="1">Uncharacterized protein</fullName>
    </submittedName>
</protein>
<sequence>MFYVLHIATEARGVKASITYLISNSLAEWDQNVDMKDSARRYSKIFSLEMRDEDGNILHWNVASTFYSDIEDASS</sequence>
<dbReference type="Proteomes" id="UP001234297">
    <property type="component" value="Chromosome 7"/>
</dbReference>
<reference evidence="1 2" key="1">
    <citation type="journal article" date="2022" name="Hortic Res">
        <title>A haplotype resolved chromosomal level avocado genome allows analysis of novel avocado genes.</title>
        <authorList>
            <person name="Nath O."/>
            <person name="Fletcher S.J."/>
            <person name="Hayward A."/>
            <person name="Shaw L.M."/>
            <person name="Masouleh A.K."/>
            <person name="Furtado A."/>
            <person name="Henry R.J."/>
            <person name="Mitter N."/>
        </authorList>
    </citation>
    <scope>NUCLEOTIDE SEQUENCE [LARGE SCALE GENOMIC DNA]</scope>
    <source>
        <strain evidence="2">cv. Hass</strain>
    </source>
</reference>
<name>A0ACC2LC46_PERAE</name>
<evidence type="ECO:0000313" key="2">
    <source>
        <dbReference type="Proteomes" id="UP001234297"/>
    </source>
</evidence>
<organism evidence="1 2">
    <name type="scientific">Persea americana</name>
    <name type="common">Avocado</name>
    <dbReference type="NCBI Taxonomy" id="3435"/>
    <lineage>
        <taxon>Eukaryota</taxon>
        <taxon>Viridiplantae</taxon>
        <taxon>Streptophyta</taxon>
        <taxon>Embryophyta</taxon>
        <taxon>Tracheophyta</taxon>
        <taxon>Spermatophyta</taxon>
        <taxon>Magnoliopsida</taxon>
        <taxon>Magnoliidae</taxon>
        <taxon>Laurales</taxon>
        <taxon>Lauraceae</taxon>
        <taxon>Persea</taxon>
    </lineage>
</organism>
<evidence type="ECO:0000313" key="1">
    <source>
        <dbReference type="EMBL" id="KAJ8630991.1"/>
    </source>
</evidence>
<dbReference type="EMBL" id="CM056815">
    <property type="protein sequence ID" value="KAJ8630991.1"/>
    <property type="molecule type" value="Genomic_DNA"/>
</dbReference>
<proteinExistence type="predicted"/>